<dbReference type="Proteomes" id="UP000678499">
    <property type="component" value="Unassembled WGS sequence"/>
</dbReference>
<dbReference type="GO" id="GO:0045053">
    <property type="term" value="P:protein retention in Golgi apparatus"/>
    <property type="evidence" value="ECO:0007669"/>
    <property type="project" value="TreeGrafter"/>
</dbReference>
<dbReference type="EMBL" id="CAJPEX010001337">
    <property type="protein sequence ID" value="CAG0918882.1"/>
    <property type="molecule type" value="Genomic_DNA"/>
</dbReference>
<reference evidence="3" key="1">
    <citation type="submission" date="2020-11" db="EMBL/GenBank/DDBJ databases">
        <authorList>
            <person name="Tran Van P."/>
        </authorList>
    </citation>
    <scope>NUCLEOTIDE SEQUENCE</scope>
</reference>
<proteinExistence type="inferred from homology"/>
<feature type="domain" description="Intermembrane lipid transfer protein VPS13-like C-terminal" evidence="2">
    <location>
        <begin position="101"/>
        <end position="214"/>
    </location>
</feature>
<dbReference type="Pfam" id="PF25037">
    <property type="entry name" value="VPS13_C"/>
    <property type="match status" value="1"/>
</dbReference>
<evidence type="ECO:0000313" key="4">
    <source>
        <dbReference type="Proteomes" id="UP000678499"/>
    </source>
</evidence>
<gene>
    <name evidence="3" type="ORF">NMOB1V02_LOCUS6427</name>
</gene>
<dbReference type="PANTHER" id="PTHR16166">
    <property type="entry name" value="VACUOLAR PROTEIN SORTING-ASSOCIATED PROTEIN VPS13"/>
    <property type="match status" value="1"/>
</dbReference>
<dbReference type="EMBL" id="OA883374">
    <property type="protein sequence ID" value="CAD7278730.1"/>
    <property type="molecule type" value="Genomic_DNA"/>
</dbReference>
<name>A0A7R9BNS1_9CRUS</name>
<evidence type="ECO:0000313" key="3">
    <source>
        <dbReference type="EMBL" id="CAD7278730.1"/>
    </source>
</evidence>
<organism evidence="3">
    <name type="scientific">Notodromas monacha</name>
    <dbReference type="NCBI Taxonomy" id="399045"/>
    <lineage>
        <taxon>Eukaryota</taxon>
        <taxon>Metazoa</taxon>
        <taxon>Ecdysozoa</taxon>
        <taxon>Arthropoda</taxon>
        <taxon>Crustacea</taxon>
        <taxon>Oligostraca</taxon>
        <taxon>Ostracoda</taxon>
        <taxon>Podocopa</taxon>
        <taxon>Podocopida</taxon>
        <taxon>Cypridocopina</taxon>
        <taxon>Cypridoidea</taxon>
        <taxon>Cyprididae</taxon>
        <taxon>Notodromas</taxon>
    </lineage>
</organism>
<accession>A0A7R9BNS1</accession>
<evidence type="ECO:0000256" key="1">
    <source>
        <dbReference type="ARBA" id="ARBA00006545"/>
    </source>
</evidence>
<evidence type="ECO:0000259" key="2">
    <source>
        <dbReference type="Pfam" id="PF25037"/>
    </source>
</evidence>
<protein>
    <recommendedName>
        <fullName evidence="2">Intermembrane lipid transfer protein VPS13-like C-terminal domain-containing protein</fullName>
    </recommendedName>
</protein>
<dbReference type="AlphaFoldDB" id="A0A7R9BNS1"/>
<dbReference type="InterPro" id="IPR026847">
    <property type="entry name" value="VPS13"/>
</dbReference>
<dbReference type="InterPro" id="IPR056748">
    <property type="entry name" value="VPS13-like_C"/>
</dbReference>
<dbReference type="PANTHER" id="PTHR16166:SF93">
    <property type="entry name" value="INTERMEMBRANE LIPID TRANSFER PROTEIN VPS13"/>
    <property type="match status" value="1"/>
</dbReference>
<keyword evidence="4" id="KW-1185">Reference proteome</keyword>
<dbReference type="OrthoDB" id="6377834at2759"/>
<comment type="similarity">
    <text evidence="1">Belongs to the VPS13 family.</text>
</comment>
<sequence>MDKNYQKKRKENARRGDANAGAKLVRNFRGLGMGVFDGVTGVVLQPISGAKEEGFGGFLKGVGKGMVGLVSKPTSGVFDFASSSLDMVRRVADNQGVVHRIRPPRFLEADGTIRPYSRQTAEGNEVLQNVDKGKYAVTDTYVAHLVTEPDGKTVFLVTSARMMLARKTDILGNWEIEWEHVLEHFIDAAVEAGQLKLTLKRTDSSPVGVAKLFSNFRGAKSQTQERIRIVKVQNRAQAEWLKMKLVAARQAMRT</sequence>
<dbReference type="GO" id="GO:0006623">
    <property type="term" value="P:protein targeting to vacuole"/>
    <property type="evidence" value="ECO:0007669"/>
    <property type="project" value="TreeGrafter"/>
</dbReference>